<dbReference type="SUPFAM" id="SSF81383">
    <property type="entry name" value="F-box domain"/>
    <property type="match status" value="1"/>
</dbReference>
<accession>A0A7C9E2S6</accession>
<reference evidence="3" key="1">
    <citation type="journal article" date="2013" name="J. Plant Res.">
        <title>Effect of fungi and light on seed germination of three Opuntia species from semiarid lands of central Mexico.</title>
        <authorList>
            <person name="Delgado-Sanchez P."/>
            <person name="Jimenez-Bremont J.F."/>
            <person name="Guerrero-Gonzalez Mde L."/>
            <person name="Flores J."/>
        </authorList>
    </citation>
    <scope>NUCLEOTIDE SEQUENCE</scope>
    <source>
        <tissue evidence="3">Cladode</tissue>
    </source>
</reference>
<evidence type="ECO:0000256" key="1">
    <source>
        <dbReference type="ARBA" id="ARBA00022441"/>
    </source>
</evidence>
<dbReference type="PANTHER" id="PTHR46175">
    <property type="entry name" value="BACTERIOOPSIN TRANSCRIPTIONAL ACTIVATOR"/>
    <property type="match status" value="1"/>
</dbReference>
<sequence>MEQSGDDNNECPISHLTQDHLFSILLLLPIKSILSFALTCKKFNALVSSDTLWQSICRRDWGPSCVDALKSSFCADNGGIHVPWMKLYKQVAQLGSVACLKLTDPVDDGPVPCPRASHSLNFVSNCLVLFGGGHEGVRQQLKMKFLGERWLLCIHVQGEVCRRD</sequence>
<reference evidence="3" key="2">
    <citation type="submission" date="2020-07" db="EMBL/GenBank/DDBJ databases">
        <authorList>
            <person name="Vera ALvarez R."/>
            <person name="Arias-Moreno D.M."/>
            <person name="Jimenez-Jacinto V."/>
            <person name="Jimenez-Bremont J.F."/>
            <person name="Swaminathan K."/>
            <person name="Moose S.P."/>
            <person name="Guerrero-Gonzalez M.L."/>
            <person name="Marino-Ramirez L."/>
            <person name="Landsman D."/>
            <person name="Rodriguez-Kessler M."/>
            <person name="Delgado-Sanchez P."/>
        </authorList>
    </citation>
    <scope>NUCLEOTIDE SEQUENCE</scope>
    <source>
        <tissue evidence="3">Cladode</tissue>
    </source>
</reference>
<dbReference type="PANTHER" id="PTHR46175:SF4">
    <property type="entry name" value="BACTERIOOPSIN TRANSCRIPTIONAL ACTIVATOR"/>
    <property type="match status" value="1"/>
</dbReference>
<organism evidence="3">
    <name type="scientific">Opuntia streptacantha</name>
    <name type="common">Prickly pear cactus</name>
    <name type="synonym">Opuntia cardona</name>
    <dbReference type="NCBI Taxonomy" id="393608"/>
    <lineage>
        <taxon>Eukaryota</taxon>
        <taxon>Viridiplantae</taxon>
        <taxon>Streptophyta</taxon>
        <taxon>Embryophyta</taxon>
        <taxon>Tracheophyta</taxon>
        <taxon>Spermatophyta</taxon>
        <taxon>Magnoliopsida</taxon>
        <taxon>eudicotyledons</taxon>
        <taxon>Gunneridae</taxon>
        <taxon>Pentapetalae</taxon>
        <taxon>Caryophyllales</taxon>
        <taxon>Cactineae</taxon>
        <taxon>Cactaceae</taxon>
        <taxon>Opuntioideae</taxon>
        <taxon>Opuntia</taxon>
    </lineage>
</organism>
<name>A0A7C9E2S6_OPUST</name>
<dbReference type="PROSITE" id="PS50181">
    <property type="entry name" value="FBOX"/>
    <property type="match status" value="1"/>
</dbReference>
<protein>
    <recommendedName>
        <fullName evidence="2">F-box domain-containing protein</fullName>
    </recommendedName>
</protein>
<keyword evidence="1" id="KW-0880">Kelch repeat</keyword>
<evidence type="ECO:0000313" key="3">
    <source>
        <dbReference type="EMBL" id="MBA4656507.1"/>
    </source>
</evidence>
<feature type="domain" description="F-box" evidence="2">
    <location>
        <begin position="10"/>
        <end position="56"/>
    </location>
</feature>
<proteinExistence type="predicted"/>
<dbReference type="SMART" id="SM00256">
    <property type="entry name" value="FBOX"/>
    <property type="match status" value="1"/>
</dbReference>
<dbReference type="InterPro" id="IPR036047">
    <property type="entry name" value="F-box-like_dom_sf"/>
</dbReference>
<dbReference type="Gene3D" id="1.20.1280.50">
    <property type="match status" value="1"/>
</dbReference>
<evidence type="ECO:0000259" key="2">
    <source>
        <dbReference type="PROSITE" id="PS50181"/>
    </source>
</evidence>
<dbReference type="AlphaFoldDB" id="A0A7C9E2S6"/>
<dbReference type="Pfam" id="PF12937">
    <property type="entry name" value="F-box-like"/>
    <property type="match status" value="1"/>
</dbReference>
<dbReference type="EMBL" id="GISG01192464">
    <property type="protein sequence ID" value="MBA4656507.1"/>
    <property type="molecule type" value="Transcribed_RNA"/>
</dbReference>
<dbReference type="InterPro" id="IPR001810">
    <property type="entry name" value="F-box_dom"/>
</dbReference>